<keyword evidence="3 7" id="KW-0547">Nucleotide-binding</keyword>
<comment type="subunit">
    <text evidence="7">Monomer.</text>
</comment>
<dbReference type="GO" id="GO:0005829">
    <property type="term" value="C:cytosol"/>
    <property type="evidence" value="ECO:0007669"/>
    <property type="project" value="TreeGrafter"/>
</dbReference>
<dbReference type="HOGENOM" id="CLU_057607_2_2_7"/>
<keyword evidence="7" id="KW-0479">Metal-binding</keyword>
<feature type="binding site" evidence="7">
    <location>
        <position position="20"/>
    </location>
    <ligand>
        <name>Mg(2+)</name>
        <dbReference type="ChEBI" id="CHEBI:18420"/>
    </ligand>
</feature>
<reference evidence="9" key="1">
    <citation type="journal article" date="2013" name="Stand. Genomic Sci.">
        <title>Complete genome sequence of Desulfocapsa sulfexigens, a marine deltaproteobacterium specialized in disproportionating inorganic sulfur compounds.</title>
        <authorList>
            <person name="Finster K.W."/>
            <person name="Kjeldsen K.U."/>
            <person name="Kube M."/>
            <person name="Reinhardt R."/>
            <person name="Mussmann M."/>
            <person name="Amann R."/>
            <person name="Schreiber L."/>
        </authorList>
    </citation>
    <scope>NUCLEOTIDE SEQUENCE [LARGE SCALE GENOMIC DNA]</scope>
    <source>
        <strain evidence="9">DSM 10523 / SB164P1</strain>
    </source>
</reference>
<dbReference type="InterPro" id="IPR000623">
    <property type="entry name" value="Shikimate_kinase/TSH1"/>
</dbReference>
<dbReference type="EC" id="2.7.1.71" evidence="7"/>
<feature type="binding site" evidence="7">
    <location>
        <position position="138"/>
    </location>
    <ligand>
        <name>substrate</name>
    </ligand>
</feature>
<proteinExistence type="inferred from homology"/>
<dbReference type="Proteomes" id="UP000011721">
    <property type="component" value="Chromosome"/>
</dbReference>
<dbReference type="InterPro" id="IPR027417">
    <property type="entry name" value="P-loop_NTPase"/>
</dbReference>
<protein>
    <recommendedName>
        <fullName evidence="7">Shikimate kinase</fullName>
        <shortName evidence="7">SK</shortName>
        <ecNumber evidence="7">2.7.1.71</ecNumber>
    </recommendedName>
</protein>
<keyword evidence="7" id="KW-0963">Cytoplasm</keyword>
<evidence type="ECO:0000256" key="1">
    <source>
        <dbReference type="ARBA" id="ARBA00022605"/>
    </source>
</evidence>
<evidence type="ECO:0000256" key="5">
    <source>
        <dbReference type="ARBA" id="ARBA00022840"/>
    </source>
</evidence>
<evidence type="ECO:0000256" key="3">
    <source>
        <dbReference type="ARBA" id="ARBA00022741"/>
    </source>
</evidence>
<feature type="binding site" evidence="7">
    <location>
        <position position="121"/>
    </location>
    <ligand>
        <name>ATP</name>
        <dbReference type="ChEBI" id="CHEBI:30616"/>
    </ligand>
</feature>
<comment type="similarity">
    <text evidence="7">Belongs to the shikimate kinase family.</text>
</comment>
<keyword evidence="6 7" id="KW-0057">Aromatic amino acid biosynthesis</keyword>
<dbReference type="PRINTS" id="PR01100">
    <property type="entry name" value="SHIKIMTKNASE"/>
</dbReference>
<comment type="cofactor">
    <cofactor evidence="7">
        <name>Mg(2+)</name>
        <dbReference type="ChEBI" id="CHEBI:18420"/>
    </cofactor>
    <text evidence="7">Binds 1 Mg(2+) ion per subunit.</text>
</comment>
<comment type="pathway">
    <text evidence="7">Metabolic intermediate biosynthesis; chorismate biosynthesis; chorismate from D-erythrose 4-phosphate and phosphoenolpyruvate: step 5/7.</text>
</comment>
<name>M1P596_DESSD</name>
<comment type="function">
    <text evidence="7">Catalyzes the specific phosphorylation of the 3-hydroxyl group of shikimic acid using ATP as a cosubstrate.</text>
</comment>
<dbReference type="Gene3D" id="3.40.50.300">
    <property type="entry name" value="P-loop containing nucleotide triphosphate hydrolases"/>
    <property type="match status" value="1"/>
</dbReference>
<dbReference type="GO" id="GO:0005524">
    <property type="term" value="F:ATP binding"/>
    <property type="evidence" value="ECO:0007669"/>
    <property type="project" value="UniProtKB-UniRule"/>
</dbReference>
<evidence type="ECO:0000313" key="8">
    <source>
        <dbReference type="EMBL" id="AGF76872.1"/>
    </source>
</evidence>
<dbReference type="EMBL" id="CP003985">
    <property type="protein sequence ID" value="AGF76872.1"/>
    <property type="molecule type" value="Genomic_DNA"/>
</dbReference>
<comment type="catalytic activity">
    <reaction evidence="7">
        <text>shikimate + ATP = 3-phosphoshikimate + ADP + H(+)</text>
        <dbReference type="Rhea" id="RHEA:13121"/>
        <dbReference type="ChEBI" id="CHEBI:15378"/>
        <dbReference type="ChEBI" id="CHEBI:30616"/>
        <dbReference type="ChEBI" id="CHEBI:36208"/>
        <dbReference type="ChEBI" id="CHEBI:145989"/>
        <dbReference type="ChEBI" id="CHEBI:456216"/>
        <dbReference type="EC" id="2.7.1.71"/>
    </reaction>
</comment>
<feature type="binding site" evidence="7">
    <location>
        <position position="62"/>
    </location>
    <ligand>
        <name>substrate</name>
    </ligand>
</feature>
<dbReference type="GO" id="GO:0004765">
    <property type="term" value="F:shikimate kinase activity"/>
    <property type="evidence" value="ECO:0007669"/>
    <property type="project" value="UniProtKB-UniRule"/>
</dbReference>
<dbReference type="GO" id="GO:0008652">
    <property type="term" value="P:amino acid biosynthetic process"/>
    <property type="evidence" value="ECO:0007669"/>
    <property type="project" value="UniProtKB-KW"/>
</dbReference>
<dbReference type="InterPro" id="IPR031322">
    <property type="entry name" value="Shikimate/glucono_kinase"/>
</dbReference>
<dbReference type="KEGG" id="dsf:UWK_00287"/>
<dbReference type="HAMAP" id="MF_00109">
    <property type="entry name" value="Shikimate_kinase"/>
    <property type="match status" value="1"/>
</dbReference>
<evidence type="ECO:0000256" key="7">
    <source>
        <dbReference type="HAMAP-Rule" id="MF_00109"/>
    </source>
</evidence>
<dbReference type="CDD" id="cd00464">
    <property type="entry name" value="SK"/>
    <property type="match status" value="1"/>
</dbReference>
<accession>M1P596</accession>
<dbReference type="PANTHER" id="PTHR21087">
    <property type="entry name" value="SHIKIMATE KINASE"/>
    <property type="match status" value="1"/>
</dbReference>
<dbReference type="PANTHER" id="PTHR21087:SF16">
    <property type="entry name" value="SHIKIMATE KINASE 1, CHLOROPLASTIC"/>
    <property type="match status" value="1"/>
</dbReference>
<keyword evidence="4 7" id="KW-0418">Kinase</keyword>
<dbReference type="UniPathway" id="UPA00053">
    <property type="reaction ID" value="UER00088"/>
</dbReference>
<keyword evidence="9" id="KW-1185">Reference proteome</keyword>
<comment type="subcellular location">
    <subcellularLocation>
        <location evidence="7">Cytoplasm</location>
    </subcellularLocation>
</comment>
<feature type="binding site" evidence="7">
    <location>
        <begin position="16"/>
        <end position="21"/>
    </location>
    <ligand>
        <name>ATP</name>
        <dbReference type="ChEBI" id="CHEBI:30616"/>
    </ligand>
</feature>
<sequence>MENSKKTNIVLIGMAGAGKSTVGRKLADLLGLAFVDVDTLIEKDRGLPLQEVLNDLGVQNFRRLEEQTMLSMDFRKYVIATGGSAIYGQAGISHLRRSSLLILLDVGLATLKQRVGDFSSRAFVKTADQTFAEVFAERQPLYTQNADLIIDCNDRSVSDICQSIIRQVPDTFYHF</sequence>
<dbReference type="Pfam" id="PF01202">
    <property type="entry name" value="SKI"/>
    <property type="match status" value="1"/>
</dbReference>
<dbReference type="SUPFAM" id="SSF52540">
    <property type="entry name" value="P-loop containing nucleoside triphosphate hydrolases"/>
    <property type="match status" value="1"/>
</dbReference>
<dbReference type="RefSeq" id="WP_015402571.1">
    <property type="nucleotide sequence ID" value="NC_020304.1"/>
</dbReference>
<keyword evidence="5 7" id="KW-0067">ATP-binding</keyword>
<organism evidence="8 9">
    <name type="scientific">Desulfocapsa sulfexigens (strain DSM 10523 / SB164P1)</name>
    <dbReference type="NCBI Taxonomy" id="1167006"/>
    <lineage>
        <taxon>Bacteria</taxon>
        <taxon>Pseudomonadati</taxon>
        <taxon>Thermodesulfobacteriota</taxon>
        <taxon>Desulfobulbia</taxon>
        <taxon>Desulfobulbales</taxon>
        <taxon>Desulfocapsaceae</taxon>
        <taxon>Desulfocapsa</taxon>
    </lineage>
</organism>
<dbReference type="PATRIC" id="fig|1167006.5.peg.326"/>
<evidence type="ECO:0000256" key="2">
    <source>
        <dbReference type="ARBA" id="ARBA00022679"/>
    </source>
</evidence>
<feature type="binding site" evidence="7">
    <location>
        <position position="155"/>
    </location>
    <ligand>
        <name>ATP</name>
        <dbReference type="ChEBI" id="CHEBI:30616"/>
    </ligand>
</feature>
<evidence type="ECO:0000256" key="6">
    <source>
        <dbReference type="ARBA" id="ARBA00023141"/>
    </source>
</evidence>
<keyword evidence="2 7" id="KW-0808">Transferase</keyword>
<dbReference type="GO" id="GO:0009073">
    <property type="term" value="P:aromatic amino acid family biosynthetic process"/>
    <property type="evidence" value="ECO:0007669"/>
    <property type="project" value="UniProtKB-KW"/>
</dbReference>
<keyword evidence="7" id="KW-0460">Magnesium</keyword>
<dbReference type="GO" id="GO:0000287">
    <property type="term" value="F:magnesium ion binding"/>
    <property type="evidence" value="ECO:0007669"/>
    <property type="project" value="UniProtKB-UniRule"/>
</dbReference>
<dbReference type="STRING" id="1167006.UWK_00287"/>
<feature type="binding site" evidence="7">
    <location>
        <position position="83"/>
    </location>
    <ligand>
        <name>substrate</name>
    </ligand>
</feature>
<feature type="binding site" evidence="7">
    <location>
        <position position="38"/>
    </location>
    <ligand>
        <name>substrate</name>
    </ligand>
</feature>
<gene>
    <name evidence="7" type="primary">aroK</name>
    <name evidence="8" type="ordered locus">UWK_00287</name>
</gene>
<dbReference type="AlphaFoldDB" id="M1P596"/>
<dbReference type="GO" id="GO:0009423">
    <property type="term" value="P:chorismate biosynthetic process"/>
    <property type="evidence" value="ECO:0007669"/>
    <property type="project" value="UniProtKB-UniRule"/>
</dbReference>
<dbReference type="eggNOG" id="COG0703">
    <property type="taxonomic scope" value="Bacteria"/>
</dbReference>
<evidence type="ECO:0000313" key="9">
    <source>
        <dbReference type="Proteomes" id="UP000011721"/>
    </source>
</evidence>
<keyword evidence="1 7" id="KW-0028">Amino-acid biosynthesis</keyword>
<evidence type="ECO:0000256" key="4">
    <source>
        <dbReference type="ARBA" id="ARBA00022777"/>
    </source>
</evidence>